<dbReference type="InterPro" id="IPR036514">
    <property type="entry name" value="SGNH_hydro_sf"/>
</dbReference>
<protein>
    <recommendedName>
        <fullName evidence="5">GDSL esterase/lipase EXL3</fullName>
    </recommendedName>
</protein>
<dbReference type="PANTHER" id="PTHR45642">
    <property type="entry name" value="GDSL ESTERASE/LIPASE EXL3"/>
    <property type="match status" value="1"/>
</dbReference>
<feature type="transmembrane region" description="Helical" evidence="2">
    <location>
        <begin position="70"/>
        <end position="91"/>
    </location>
</feature>
<proteinExistence type="inferred from homology"/>
<dbReference type="SUPFAM" id="SSF52266">
    <property type="entry name" value="SGNH hydrolase"/>
    <property type="match status" value="1"/>
</dbReference>
<evidence type="ECO:0000256" key="2">
    <source>
        <dbReference type="SAM" id="Phobius"/>
    </source>
</evidence>
<evidence type="ECO:0000256" key="1">
    <source>
        <dbReference type="ARBA" id="ARBA00008668"/>
    </source>
</evidence>
<dbReference type="EMBL" id="JAUUTY010000007">
    <property type="protein sequence ID" value="KAK1610046.1"/>
    <property type="molecule type" value="Genomic_DNA"/>
</dbReference>
<dbReference type="GO" id="GO:0016788">
    <property type="term" value="F:hydrolase activity, acting on ester bonds"/>
    <property type="evidence" value="ECO:0007669"/>
    <property type="project" value="InterPro"/>
</dbReference>
<gene>
    <name evidence="3" type="ORF">QYE76_033719</name>
</gene>
<dbReference type="Pfam" id="PF00657">
    <property type="entry name" value="Lipase_GDSL"/>
    <property type="match status" value="1"/>
</dbReference>
<dbReference type="InterPro" id="IPR050592">
    <property type="entry name" value="GDSL_lipolytic_enzyme"/>
</dbReference>
<dbReference type="InterPro" id="IPR035669">
    <property type="entry name" value="SGNH_plant_lipase-like"/>
</dbReference>
<accession>A0AAD8QXK4</accession>
<keyword evidence="2" id="KW-1133">Transmembrane helix</keyword>
<evidence type="ECO:0000313" key="4">
    <source>
        <dbReference type="Proteomes" id="UP001231189"/>
    </source>
</evidence>
<sequence>MQRSEQPTTCMITSSRGGARARTFAPCLAIKSPGRDPSSVRQEDILSVMINESRESVVQSATMGSLRRGLLASLALLFVNLLPMALLLPVAHGAPAAGTGKTKISAVFVFGDSIVDPGNNNNRLTEARADFPPYGEDFPGGVATGRFSNGKVPGDMFASRLGIKELLPPYIGSDLQLSDLITGVVFASGGSGYDPLTSIPATAISSTGQLDLFLDYKEKLKALVGEEEMARVISEGIYFTVMGANDLANNYFTIPLRRHQYDLPSYVEFLVSSAVNFTMKLNEMGAKRIGFIGIPPIGCCPSQRELGSRECEPMRNQAAQLFNSEITKEINRLNAEQSVPGSKFAYIDIYYNLLDLIQQPGLYGFKEVTEGCCGSTVLNAAIFIKNHPACPNVYDYIFWDSFHPTEKAYSIVVDKLIQQNMQYLM</sequence>
<dbReference type="Proteomes" id="UP001231189">
    <property type="component" value="Unassembled WGS sequence"/>
</dbReference>
<keyword evidence="4" id="KW-1185">Reference proteome</keyword>
<comment type="caution">
    <text evidence="3">The sequence shown here is derived from an EMBL/GenBank/DDBJ whole genome shotgun (WGS) entry which is preliminary data.</text>
</comment>
<name>A0AAD8QXK4_LOLMU</name>
<evidence type="ECO:0008006" key="5">
    <source>
        <dbReference type="Google" id="ProtNLM"/>
    </source>
</evidence>
<dbReference type="PANTHER" id="PTHR45642:SF128">
    <property type="entry name" value="OS06G0351500 PROTEIN"/>
    <property type="match status" value="1"/>
</dbReference>
<organism evidence="3 4">
    <name type="scientific">Lolium multiflorum</name>
    <name type="common">Italian ryegrass</name>
    <name type="synonym">Lolium perenne subsp. multiflorum</name>
    <dbReference type="NCBI Taxonomy" id="4521"/>
    <lineage>
        <taxon>Eukaryota</taxon>
        <taxon>Viridiplantae</taxon>
        <taxon>Streptophyta</taxon>
        <taxon>Embryophyta</taxon>
        <taxon>Tracheophyta</taxon>
        <taxon>Spermatophyta</taxon>
        <taxon>Magnoliopsida</taxon>
        <taxon>Liliopsida</taxon>
        <taxon>Poales</taxon>
        <taxon>Poaceae</taxon>
        <taxon>BOP clade</taxon>
        <taxon>Pooideae</taxon>
        <taxon>Poodae</taxon>
        <taxon>Poeae</taxon>
        <taxon>Poeae Chloroplast Group 2 (Poeae type)</taxon>
        <taxon>Loliodinae</taxon>
        <taxon>Loliinae</taxon>
        <taxon>Lolium</taxon>
    </lineage>
</organism>
<dbReference type="CDD" id="cd01837">
    <property type="entry name" value="SGNH_plant_lipase_like"/>
    <property type="match status" value="1"/>
</dbReference>
<comment type="similarity">
    <text evidence="1">Belongs to the 'GDSL' lipolytic enzyme family.</text>
</comment>
<keyword evidence="2" id="KW-0812">Transmembrane</keyword>
<evidence type="ECO:0000313" key="3">
    <source>
        <dbReference type="EMBL" id="KAK1610046.1"/>
    </source>
</evidence>
<dbReference type="AlphaFoldDB" id="A0AAD8QXK4"/>
<dbReference type="InterPro" id="IPR001087">
    <property type="entry name" value="GDSL"/>
</dbReference>
<reference evidence="3" key="1">
    <citation type="submission" date="2023-07" db="EMBL/GenBank/DDBJ databases">
        <title>A chromosome-level genome assembly of Lolium multiflorum.</title>
        <authorList>
            <person name="Chen Y."/>
            <person name="Copetti D."/>
            <person name="Kolliker R."/>
            <person name="Studer B."/>
        </authorList>
    </citation>
    <scope>NUCLEOTIDE SEQUENCE</scope>
    <source>
        <strain evidence="3">02402/16</strain>
        <tissue evidence="3">Leaf</tissue>
    </source>
</reference>
<dbReference type="Gene3D" id="3.40.50.1110">
    <property type="entry name" value="SGNH hydrolase"/>
    <property type="match status" value="1"/>
</dbReference>
<keyword evidence="2" id="KW-0472">Membrane</keyword>